<keyword evidence="2 4" id="KW-1133">Transmembrane helix</keyword>
<feature type="transmembrane region" description="Helical" evidence="4">
    <location>
        <begin position="14"/>
        <end position="34"/>
    </location>
</feature>
<dbReference type="OrthoDB" id="9815356at2"/>
<evidence type="ECO:0000256" key="2">
    <source>
        <dbReference type="ARBA" id="ARBA00022989"/>
    </source>
</evidence>
<dbReference type="Proteomes" id="UP000442714">
    <property type="component" value="Unassembled WGS sequence"/>
</dbReference>
<dbReference type="PANTHER" id="PTHR42910:SF1">
    <property type="entry name" value="MAJOR FACILITATOR SUPERFAMILY (MFS) PROFILE DOMAIN-CONTAINING PROTEIN"/>
    <property type="match status" value="1"/>
</dbReference>
<dbReference type="Pfam" id="PF07690">
    <property type="entry name" value="MFS_1"/>
    <property type="match status" value="1"/>
</dbReference>
<feature type="transmembrane region" description="Helical" evidence="4">
    <location>
        <begin position="256"/>
        <end position="274"/>
    </location>
</feature>
<evidence type="ECO:0000256" key="1">
    <source>
        <dbReference type="ARBA" id="ARBA00022692"/>
    </source>
</evidence>
<evidence type="ECO:0000313" key="6">
    <source>
        <dbReference type="EMBL" id="MXO90308.1"/>
    </source>
</evidence>
<gene>
    <name evidence="6" type="ORF">GRI41_05710</name>
</gene>
<comment type="caution">
    <text evidence="6">The sequence shown here is derived from an EMBL/GenBank/DDBJ whole genome shotgun (WGS) entry which is preliminary data.</text>
</comment>
<feature type="transmembrane region" description="Helical" evidence="4">
    <location>
        <begin position="308"/>
        <end position="325"/>
    </location>
</feature>
<feature type="transmembrane region" description="Helical" evidence="4">
    <location>
        <begin position="81"/>
        <end position="99"/>
    </location>
</feature>
<reference evidence="6 7" key="1">
    <citation type="submission" date="2019-12" db="EMBL/GenBank/DDBJ databases">
        <title>Genomic-based taxomic classification of the family Erythrobacteraceae.</title>
        <authorList>
            <person name="Xu L."/>
        </authorList>
    </citation>
    <scope>NUCLEOTIDE SEQUENCE [LARGE SCALE GENOMIC DNA]</scope>
    <source>
        <strain evidence="6 7">KCTC 52763</strain>
    </source>
</reference>
<dbReference type="Gene3D" id="1.20.1250.20">
    <property type="entry name" value="MFS general substrate transporter like domains"/>
    <property type="match status" value="1"/>
</dbReference>
<evidence type="ECO:0000256" key="4">
    <source>
        <dbReference type="SAM" id="Phobius"/>
    </source>
</evidence>
<organism evidence="6 7">
    <name type="scientific">Pontixanthobacter aquaemixtae</name>
    <dbReference type="NCBI Taxonomy" id="1958940"/>
    <lineage>
        <taxon>Bacteria</taxon>
        <taxon>Pseudomonadati</taxon>
        <taxon>Pseudomonadota</taxon>
        <taxon>Alphaproteobacteria</taxon>
        <taxon>Sphingomonadales</taxon>
        <taxon>Erythrobacteraceae</taxon>
        <taxon>Pontixanthobacter</taxon>
    </lineage>
</organism>
<feature type="transmembrane region" description="Helical" evidence="4">
    <location>
        <begin position="220"/>
        <end position="244"/>
    </location>
</feature>
<feature type="transmembrane region" description="Helical" evidence="4">
    <location>
        <begin position="46"/>
        <end position="69"/>
    </location>
</feature>
<evidence type="ECO:0000313" key="7">
    <source>
        <dbReference type="Proteomes" id="UP000442714"/>
    </source>
</evidence>
<feature type="transmembrane region" description="Helical" evidence="4">
    <location>
        <begin position="105"/>
        <end position="123"/>
    </location>
</feature>
<keyword evidence="7" id="KW-1185">Reference proteome</keyword>
<feature type="transmembrane region" description="Helical" evidence="4">
    <location>
        <begin position="369"/>
        <end position="391"/>
    </location>
</feature>
<dbReference type="InterPro" id="IPR020846">
    <property type="entry name" value="MFS_dom"/>
</dbReference>
<feature type="transmembrane region" description="Helical" evidence="4">
    <location>
        <begin position="135"/>
        <end position="161"/>
    </location>
</feature>
<dbReference type="InterPro" id="IPR011701">
    <property type="entry name" value="MFS"/>
</dbReference>
<keyword evidence="3 4" id="KW-0472">Membrane</keyword>
<dbReference type="RefSeq" id="WP_160603781.1">
    <property type="nucleotide sequence ID" value="NZ_WTYX01000001.1"/>
</dbReference>
<protein>
    <submittedName>
        <fullName evidence="6">MFS transporter</fullName>
    </submittedName>
</protein>
<dbReference type="GO" id="GO:0022857">
    <property type="term" value="F:transmembrane transporter activity"/>
    <property type="evidence" value="ECO:0007669"/>
    <property type="project" value="InterPro"/>
</dbReference>
<evidence type="ECO:0000259" key="5">
    <source>
        <dbReference type="PROSITE" id="PS50850"/>
    </source>
</evidence>
<feature type="domain" description="Major facilitator superfamily (MFS) profile" evidence="5">
    <location>
        <begin position="9"/>
        <end position="400"/>
    </location>
</feature>
<feature type="transmembrane region" description="Helical" evidence="4">
    <location>
        <begin position="345"/>
        <end position="363"/>
    </location>
</feature>
<dbReference type="SUPFAM" id="SSF103473">
    <property type="entry name" value="MFS general substrate transporter"/>
    <property type="match status" value="1"/>
</dbReference>
<dbReference type="PANTHER" id="PTHR42910">
    <property type="entry name" value="TRANSPORTER SCO4007-RELATED"/>
    <property type="match status" value="1"/>
</dbReference>
<evidence type="ECO:0000256" key="3">
    <source>
        <dbReference type="ARBA" id="ARBA00023136"/>
    </source>
</evidence>
<dbReference type="CDD" id="cd17324">
    <property type="entry name" value="MFS_NepI_like"/>
    <property type="match status" value="1"/>
</dbReference>
<accession>A0A844ZRD7</accession>
<feature type="transmembrane region" description="Helical" evidence="4">
    <location>
        <begin position="167"/>
        <end position="188"/>
    </location>
</feature>
<dbReference type="InterPro" id="IPR036259">
    <property type="entry name" value="MFS_trans_sf"/>
</dbReference>
<proteinExistence type="predicted"/>
<dbReference type="PROSITE" id="PS50850">
    <property type="entry name" value="MFS"/>
    <property type="match status" value="1"/>
</dbReference>
<name>A0A844ZRD7_9SPHN</name>
<sequence length="402" mass="42494">MPETKQSGAFLSRATEFSLAAIGGVMVANAYYIHPIISEVAADFGVNAATIGLVPALNQIALAVGIFLLLPLGDRFSNRQLAILFGIGQTVSLGLMVFATSFEGFLAGSTILGFFTIAPYLLPAYASKRVNPDRLGAVTATLTLGTIFGILAARVGAGVIAQYYDWHLVYVLAAILMAVTTLSLPFILEGRKGAQDDQPKQSYFALVGSLFSLLKEHPQVIISGIIQALNFGIFLAVWLGLALHLTSAEMGYGVDIVGYLAVFAIVAMFVTPKLGALADRIGAEQARFRISLVQMAGIALLYPLGGSLWLLIIPIICMNTVGPGIDVTGRMTTLSLAPEARTRLMTGYIMLMFMGAGIASWAGTAAYEVAGWAGNAALAFAMSVCLVGLSWRQAVKARARTS</sequence>
<keyword evidence="1 4" id="KW-0812">Transmembrane</keyword>
<dbReference type="EMBL" id="WTYX01000001">
    <property type="protein sequence ID" value="MXO90308.1"/>
    <property type="molecule type" value="Genomic_DNA"/>
</dbReference>
<dbReference type="AlphaFoldDB" id="A0A844ZRD7"/>